<evidence type="ECO:0000259" key="1">
    <source>
        <dbReference type="Pfam" id="PF09836"/>
    </source>
</evidence>
<accession>A0A7X0U7Q4</accession>
<dbReference type="PANTHER" id="PTHR42194">
    <property type="entry name" value="UPF0276 PROTEIN HI_1600"/>
    <property type="match status" value="1"/>
</dbReference>
<dbReference type="InterPro" id="IPR018640">
    <property type="entry name" value="DUF2063"/>
</dbReference>
<dbReference type="EMBL" id="JACHLK010000001">
    <property type="protein sequence ID" value="MBB6557954.1"/>
    <property type="molecule type" value="Genomic_DNA"/>
</dbReference>
<feature type="domain" description="NGO1945-like C-terminal" evidence="2">
    <location>
        <begin position="460"/>
        <end position="537"/>
    </location>
</feature>
<dbReference type="Pfam" id="PF22106">
    <property type="entry name" value="NGO1945_C"/>
    <property type="match status" value="1"/>
</dbReference>
<dbReference type="RefSeq" id="WP_184855366.1">
    <property type="nucleotide sequence ID" value="NZ_JACHLK010000001.1"/>
</dbReference>
<protein>
    <submittedName>
        <fullName evidence="3">Uncharacterized protein (UPF0276 family)</fullName>
    </submittedName>
</protein>
<dbReference type="Proteomes" id="UP000575083">
    <property type="component" value="Unassembled WGS sequence"/>
</dbReference>
<dbReference type="PANTHER" id="PTHR42194:SF1">
    <property type="entry name" value="UPF0276 PROTEIN HI_1600"/>
    <property type="match status" value="1"/>
</dbReference>
<dbReference type="AlphaFoldDB" id="A0A7X0U7Q4"/>
<dbReference type="SUPFAM" id="SSF51658">
    <property type="entry name" value="Xylose isomerase-like"/>
    <property type="match status" value="1"/>
</dbReference>
<name>A0A7X0U7Q4_9BURK</name>
<dbReference type="InterPro" id="IPR054098">
    <property type="entry name" value="NGO1945-like_C"/>
</dbReference>
<dbReference type="NCBIfam" id="NF003818">
    <property type="entry name" value="PRK05409.1"/>
    <property type="match status" value="1"/>
</dbReference>
<comment type="caution">
    <text evidence="3">The sequence shown here is derived from an EMBL/GenBank/DDBJ whole genome shotgun (WGS) entry which is preliminary data.</text>
</comment>
<keyword evidence="4" id="KW-1185">Reference proteome</keyword>
<dbReference type="InterPro" id="IPR007801">
    <property type="entry name" value="MbnB/TglH/ChrH"/>
</dbReference>
<organism evidence="3 4">
    <name type="scientific">Acidovorax soli</name>
    <dbReference type="NCBI Taxonomy" id="592050"/>
    <lineage>
        <taxon>Bacteria</taxon>
        <taxon>Pseudomonadati</taxon>
        <taxon>Pseudomonadota</taxon>
        <taxon>Betaproteobacteria</taxon>
        <taxon>Burkholderiales</taxon>
        <taxon>Comamonadaceae</taxon>
        <taxon>Acidovorax</taxon>
    </lineage>
</organism>
<evidence type="ECO:0000313" key="4">
    <source>
        <dbReference type="Proteomes" id="UP000575083"/>
    </source>
</evidence>
<proteinExistence type="predicted"/>
<feature type="domain" description="Putative DNA-binding" evidence="1">
    <location>
        <begin position="304"/>
        <end position="388"/>
    </location>
</feature>
<evidence type="ECO:0000259" key="2">
    <source>
        <dbReference type="Pfam" id="PF22106"/>
    </source>
</evidence>
<dbReference type="Pfam" id="PF05114">
    <property type="entry name" value="MbnB_TglH_ChrH"/>
    <property type="match status" value="1"/>
</dbReference>
<dbReference type="Pfam" id="PF09836">
    <property type="entry name" value="DUF2063"/>
    <property type="match status" value="1"/>
</dbReference>
<dbReference type="InterPro" id="IPR036237">
    <property type="entry name" value="Xyl_isomerase-like_sf"/>
</dbReference>
<reference evidence="3 4" key="1">
    <citation type="submission" date="2020-08" db="EMBL/GenBank/DDBJ databases">
        <title>Functional genomics of gut bacteria from endangered species of beetles.</title>
        <authorList>
            <person name="Carlos-Shanley C."/>
        </authorList>
    </citation>
    <scope>NUCLEOTIDE SEQUENCE [LARGE SCALE GENOMIC DNA]</scope>
    <source>
        <strain evidence="3 4">S00198</strain>
    </source>
</reference>
<evidence type="ECO:0000313" key="3">
    <source>
        <dbReference type="EMBL" id="MBB6557954.1"/>
    </source>
</evidence>
<dbReference type="Gene3D" id="3.20.20.150">
    <property type="entry name" value="Divalent-metal-dependent TIM barrel enzymes"/>
    <property type="match status" value="1"/>
</dbReference>
<sequence>MAHDPIAVRGTGFGLGLRTPHYADFLAGPQPLDWLEVITDNYLVEGGKPLAVLDTLRRDYPMAMHGVAMSIGSAQGVDLAYLRQVKALADRIEPLWVSDHLCWVGPGSGPWLHDLYPLPYTDASARHVVAQIRRAQDVLGRRLVLENVSSYIRYWDDSASEWQFLAHIAQEADCLLLVDVNNIHVSSVNHGFDPLAYLDALPAHRVQQIHLAGHSDLGDHIIDTHDHPVAPAVWDLYAQACARFGAVATMVERDDRIPPLAELLDEMAVARRIAAEQLPRAGTAGPAPWSWGTTPAPARPLQVQQQDLADRILAEPLQALGDDAPVTGRLGIYHHAYRARLAEVLADTHAKTWLYMGSDSFEAHARDHAVAHPPTVRSLNRYGEGFAEALRGLYPDNPELFELARLDWDLRTRFDGPDVPALGGDAASALDWIHRSAVLHPSALLRPLTTNAVALWNAIHADDAVPEAAALSEPATLLVWRKGHQPHFRTLDRHEAAWLAHLQAGASVEQACALLQAEGLLPAPQELAQWLAALLRDGLVRADAPAATPPSACAP</sequence>
<gene>
    <name evidence="3" type="ORF">HNP48_000618</name>
</gene>